<dbReference type="EMBL" id="VIOS01000055">
    <property type="protein sequence ID" value="TQP11696.1"/>
    <property type="molecule type" value="Genomic_DNA"/>
</dbReference>
<keyword evidence="2 4" id="KW-1133">Transmembrane helix</keyword>
<keyword evidence="3 4" id="KW-0472">Membrane</keyword>
<evidence type="ECO:0000313" key="11">
    <source>
        <dbReference type="Proteomes" id="UP000323583"/>
    </source>
</evidence>
<feature type="transmembrane region" description="Helical" evidence="4">
    <location>
        <begin position="7"/>
        <end position="27"/>
    </location>
</feature>
<evidence type="ECO:0000256" key="4">
    <source>
        <dbReference type="SAM" id="Phobius"/>
    </source>
</evidence>
<dbReference type="Proteomes" id="UP000323583">
    <property type="component" value="Unassembled WGS sequence"/>
</dbReference>
<dbReference type="EMBL" id="VSGZ01000035">
    <property type="protein sequence ID" value="TXY92444.1"/>
    <property type="molecule type" value="Genomic_DNA"/>
</dbReference>
<evidence type="ECO:0000256" key="3">
    <source>
        <dbReference type="ARBA" id="ARBA00023136"/>
    </source>
</evidence>
<feature type="transmembrane region" description="Helical" evidence="4">
    <location>
        <begin position="288"/>
        <end position="306"/>
    </location>
</feature>
<evidence type="ECO:0000256" key="2">
    <source>
        <dbReference type="ARBA" id="ARBA00022989"/>
    </source>
</evidence>
<dbReference type="InterPro" id="IPR011701">
    <property type="entry name" value="MFS"/>
</dbReference>
<feature type="domain" description="Major facilitator superfamily (MFS) profile" evidence="5">
    <location>
        <begin position="6"/>
        <end position="401"/>
    </location>
</feature>
<feature type="transmembrane region" description="Helical" evidence="4">
    <location>
        <begin position="75"/>
        <end position="93"/>
    </location>
</feature>
<dbReference type="SUPFAM" id="SSF103473">
    <property type="entry name" value="MFS general substrate transporter"/>
    <property type="match status" value="1"/>
</dbReference>
<accession>A0A2R8EVQ7</accession>
<feature type="transmembrane region" description="Helical" evidence="4">
    <location>
        <begin position="312"/>
        <end position="335"/>
    </location>
</feature>
<protein>
    <submittedName>
        <fullName evidence="7">OFA family MFS transporter</fullName>
    </submittedName>
    <submittedName>
        <fullName evidence="6">Oxalate:formate antiporter</fullName>
    </submittedName>
</protein>
<dbReference type="EMBL" id="MCBA01000088">
    <property type="protein sequence ID" value="RGP89402.1"/>
    <property type="molecule type" value="Genomic_DNA"/>
</dbReference>
<feature type="transmembrane region" description="Helical" evidence="4">
    <location>
        <begin position="132"/>
        <end position="150"/>
    </location>
</feature>
<dbReference type="InterPro" id="IPR050327">
    <property type="entry name" value="Proton-linked_MCT"/>
</dbReference>
<feature type="transmembrane region" description="Helical" evidence="4">
    <location>
        <begin position="375"/>
        <end position="395"/>
    </location>
</feature>
<reference evidence="6 9" key="1">
    <citation type="journal article" date="2017" name="Emerg. Infect. Dis.">
        <title>Carbapenemase VCC-1-Producing Vibrio cholerae in Coastal Waters of Germany.</title>
        <authorList>
            <person name="Hammerl J.A."/>
            <person name="Jackel C."/>
            <person name="Bortolaia V."/>
            <person name="Schwartz K."/>
            <person name="Bier N."/>
            <person name="Hendriksen R.S."/>
            <person name="Guerra B."/>
            <person name="Strauch E."/>
        </authorList>
    </citation>
    <scope>NUCLEOTIDE SEQUENCE [LARGE SCALE GENOMIC DNA]</scope>
    <source>
        <strain evidence="6 9">VN-2825</strain>
    </source>
</reference>
<name>A0A2R8EVQ7_VIBCL</name>
<feature type="transmembrane region" description="Helical" evidence="4">
    <location>
        <begin position="47"/>
        <end position="66"/>
    </location>
</feature>
<dbReference type="Gene3D" id="1.20.1250.20">
    <property type="entry name" value="MFS general substrate transporter like domains"/>
    <property type="match status" value="2"/>
</dbReference>
<gene>
    <name evidence="6" type="ORF">BC353_10495</name>
    <name evidence="7" type="ORF">FLM02_13975</name>
    <name evidence="8" type="ORF">FXE67_10770</name>
</gene>
<evidence type="ECO:0000313" key="9">
    <source>
        <dbReference type="Proteomes" id="UP000266701"/>
    </source>
</evidence>
<dbReference type="PANTHER" id="PTHR11360">
    <property type="entry name" value="MONOCARBOXYLATE TRANSPORTER"/>
    <property type="match status" value="1"/>
</dbReference>
<feature type="transmembrane region" description="Helical" evidence="4">
    <location>
        <begin position="224"/>
        <end position="246"/>
    </location>
</feature>
<dbReference type="InterPro" id="IPR020846">
    <property type="entry name" value="MFS_dom"/>
</dbReference>
<dbReference type="GeneID" id="89512432"/>
<dbReference type="Proteomes" id="UP000319979">
    <property type="component" value="Unassembled WGS sequence"/>
</dbReference>
<evidence type="ECO:0000313" key="7">
    <source>
        <dbReference type="EMBL" id="TQP11696.1"/>
    </source>
</evidence>
<reference evidence="7 10" key="3">
    <citation type="submission" date="2019-07" db="EMBL/GenBank/DDBJ databases">
        <title>Phenotypic and genotypic antimicrobial resistance traits of Vibrio cholerae non-O1/non-O139 isolated from a large Austrian lake frequently associated with cases of infection.</title>
        <authorList>
            <person name="Lepuschitz S."/>
            <person name="Baron S."/>
            <person name="Larvor E."/>
            <person name="Granier S."/>
            <person name="Pretzer C."/>
            <person name="Mach R.L."/>
            <person name="Farnleitner A.H."/>
            <person name="Ruppitsch W."/>
            <person name="Pleininger S."/>
            <person name="Indra A."/>
            <person name="Kirschner A.K.T."/>
        </authorList>
    </citation>
    <scope>NUCLEOTIDE SEQUENCE [LARGE SCALE GENOMIC DNA]</scope>
    <source>
        <strain evidence="7 10">A12JL36W90</strain>
    </source>
</reference>
<dbReference type="KEGG" id="vcz:VAB027_609"/>
<dbReference type="GO" id="GO:0022857">
    <property type="term" value="F:transmembrane transporter activity"/>
    <property type="evidence" value="ECO:0007669"/>
    <property type="project" value="InterPro"/>
</dbReference>
<dbReference type="CDD" id="cd17353">
    <property type="entry name" value="MFS_OFA_like"/>
    <property type="match status" value="1"/>
</dbReference>
<dbReference type="InterPro" id="IPR036259">
    <property type="entry name" value="MFS_trans_sf"/>
</dbReference>
<organism evidence="7 10">
    <name type="scientific">Vibrio cholerae</name>
    <dbReference type="NCBI Taxonomy" id="666"/>
    <lineage>
        <taxon>Bacteria</taxon>
        <taxon>Pseudomonadati</taxon>
        <taxon>Pseudomonadota</taxon>
        <taxon>Gammaproteobacteria</taxon>
        <taxon>Vibrionales</taxon>
        <taxon>Vibrionaceae</taxon>
        <taxon>Vibrio</taxon>
    </lineage>
</organism>
<evidence type="ECO:0000259" key="5">
    <source>
        <dbReference type="PROSITE" id="PS50850"/>
    </source>
</evidence>
<evidence type="ECO:0000313" key="6">
    <source>
        <dbReference type="EMBL" id="RGP89402.1"/>
    </source>
</evidence>
<feature type="transmembrane region" description="Helical" evidence="4">
    <location>
        <begin position="347"/>
        <end position="369"/>
    </location>
</feature>
<feature type="transmembrane region" description="Helical" evidence="4">
    <location>
        <begin position="258"/>
        <end position="276"/>
    </location>
</feature>
<dbReference type="PROSITE" id="PS50850">
    <property type="entry name" value="MFS"/>
    <property type="match status" value="1"/>
</dbReference>
<dbReference type="Pfam" id="PF07690">
    <property type="entry name" value="MFS_1"/>
    <property type="match status" value="1"/>
</dbReference>
<evidence type="ECO:0000313" key="10">
    <source>
        <dbReference type="Proteomes" id="UP000319979"/>
    </source>
</evidence>
<dbReference type="RefSeq" id="WP_000034193.1">
    <property type="nucleotide sequence ID" value="NZ_CP010812.1"/>
</dbReference>
<comment type="caution">
    <text evidence="7">The sequence shown here is derived from an EMBL/GenBank/DDBJ whole genome shotgun (WGS) entry which is preliminary data.</text>
</comment>
<keyword evidence="1 4" id="KW-0812">Transmembrane</keyword>
<dbReference type="AlphaFoldDB" id="A0A2R8EVQ7"/>
<dbReference type="Proteomes" id="UP000266701">
    <property type="component" value="Unassembled WGS sequence"/>
</dbReference>
<reference evidence="8 11" key="2">
    <citation type="submission" date="2019-06" db="EMBL/GenBank/DDBJ databases">
        <title>Vibrio cholerae phylogeny based on whole-genome sequencing reveals genetic diversity and population strucutre.</title>
        <authorList>
            <person name="Zhiqiu Y."/>
            <person name="Bin L."/>
            <person name="Lingyan J."/>
        </authorList>
    </citation>
    <scope>NUCLEOTIDE SEQUENCE [LARGE SCALE GENOMIC DNA]</scope>
    <source>
        <strain evidence="8 11">N2768</strain>
    </source>
</reference>
<sequence length="410" mass="42517">MSKIDKAMRILLAGFCINLCLGILYAWSVFNKALVTDFGWSAADASSPYAIATIAFSVCLLVAGILQDRMGPRNILILGTTLTGLGMIASGFASSVLMLNLTFGVMTGAGIGFGYACLSPSAMKWFHPSKKGMVNGLIAAGFGLAAIYLAPLTSALITHLGIQTSFMILGAGVLVIAVPLACTINNPPAGYVPAEPKLKAGQEAKVVAKVANLSWKAMLKTPQFYALWLMYALAASVGLMIIGNITNIASVQANLPNAVYLASILAIFNSGGRVAAGILSDKIGGVRTLLLAFLLQGGNMVLFATFDSEFTLIIGTAIAAVGYGTLLAVFPSITAEFYGLKNYGTNYGVLYTSWGIGGAIGAAVVGYSMTHGGGYNLAYTISAAMMAVCILLALITKPISAEKVAQLQTA</sequence>
<feature type="transmembrane region" description="Helical" evidence="4">
    <location>
        <begin position="99"/>
        <end position="120"/>
    </location>
</feature>
<dbReference type="PANTHER" id="PTHR11360:SF304">
    <property type="entry name" value="MFS DOMAIN-CONTAINING PROTEIN"/>
    <property type="match status" value="1"/>
</dbReference>
<evidence type="ECO:0000313" key="8">
    <source>
        <dbReference type="EMBL" id="TXY92444.1"/>
    </source>
</evidence>
<proteinExistence type="predicted"/>
<evidence type="ECO:0000256" key="1">
    <source>
        <dbReference type="ARBA" id="ARBA00022692"/>
    </source>
</evidence>
<feature type="transmembrane region" description="Helical" evidence="4">
    <location>
        <begin position="156"/>
        <end position="178"/>
    </location>
</feature>